<dbReference type="InterPro" id="IPR036186">
    <property type="entry name" value="Serpin_sf"/>
</dbReference>
<dbReference type="Gene3D" id="3.30.497.10">
    <property type="entry name" value="Antithrombin, subunit I, domain 2"/>
    <property type="match status" value="1"/>
</dbReference>
<dbReference type="PROSITE" id="PS00284">
    <property type="entry name" value="SERPIN"/>
    <property type="match status" value="1"/>
</dbReference>
<dbReference type="Proteomes" id="UP000249396">
    <property type="component" value="Unassembled WGS sequence"/>
</dbReference>
<dbReference type="CDD" id="cd19590">
    <property type="entry name" value="serpin_thermopin-like"/>
    <property type="match status" value="1"/>
</dbReference>
<dbReference type="AlphaFoldDB" id="A0A2W4QUU9"/>
<dbReference type="GO" id="GO:0005615">
    <property type="term" value="C:extracellular space"/>
    <property type="evidence" value="ECO:0007669"/>
    <property type="project" value="InterPro"/>
</dbReference>
<proteinExistence type="inferred from homology"/>
<evidence type="ECO:0000256" key="1">
    <source>
        <dbReference type="RuleBase" id="RU000411"/>
    </source>
</evidence>
<evidence type="ECO:0000313" key="4">
    <source>
        <dbReference type="Proteomes" id="UP000249396"/>
    </source>
</evidence>
<dbReference type="InterPro" id="IPR042185">
    <property type="entry name" value="Serpin_sf_2"/>
</dbReference>
<comment type="similarity">
    <text evidence="1">Belongs to the serpin family.</text>
</comment>
<reference evidence="3 4" key="1">
    <citation type="journal article" date="2018" name="Aquat. Microb. Ecol.">
        <title>Gammaproteobacterial methanotrophs dominate.</title>
        <authorList>
            <person name="Rissanen A.J."/>
            <person name="Saarenheimo J."/>
            <person name="Tiirola M."/>
            <person name="Peura S."/>
            <person name="Aalto S.L."/>
            <person name="Karvinen A."/>
            <person name="Nykanen H."/>
        </authorList>
    </citation>
    <scope>NUCLEOTIDE SEQUENCE [LARGE SCALE GENOMIC DNA]</scope>
    <source>
        <strain evidence="3">AMbin10</strain>
    </source>
</reference>
<name>A0A2W4QUU9_9GAMM</name>
<gene>
    <name evidence="3" type="ORF">DM484_19270</name>
</gene>
<dbReference type="Gene3D" id="2.30.39.10">
    <property type="entry name" value="Alpha-1-antitrypsin, domain 1"/>
    <property type="match status" value="1"/>
</dbReference>
<dbReference type="SMART" id="SM00093">
    <property type="entry name" value="SERPIN"/>
    <property type="match status" value="1"/>
</dbReference>
<accession>A0A2W4QUU9</accession>
<protein>
    <recommendedName>
        <fullName evidence="2">Serpin domain-containing protein</fullName>
    </recommendedName>
</protein>
<dbReference type="PANTHER" id="PTHR11461">
    <property type="entry name" value="SERINE PROTEASE INHIBITOR, SERPIN"/>
    <property type="match status" value="1"/>
</dbReference>
<dbReference type="InterPro" id="IPR023796">
    <property type="entry name" value="Serpin_dom"/>
</dbReference>
<comment type="caution">
    <text evidence="3">The sequence shown here is derived from an EMBL/GenBank/DDBJ whole genome shotgun (WGS) entry which is preliminary data.</text>
</comment>
<dbReference type="Pfam" id="PF00079">
    <property type="entry name" value="Serpin"/>
    <property type="match status" value="1"/>
</dbReference>
<dbReference type="InterPro" id="IPR000215">
    <property type="entry name" value="Serpin_fam"/>
</dbReference>
<dbReference type="SUPFAM" id="SSF56574">
    <property type="entry name" value="Serpins"/>
    <property type="match status" value="1"/>
</dbReference>
<dbReference type="PANTHER" id="PTHR11461:SF211">
    <property type="entry name" value="GH10112P-RELATED"/>
    <property type="match status" value="1"/>
</dbReference>
<dbReference type="EMBL" id="QJPH01000394">
    <property type="protein sequence ID" value="PZN75243.1"/>
    <property type="molecule type" value="Genomic_DNA"/>
</dbReference>
<dbReference type="InterPro" id="IPR023795">
    <property type="entry name" value="Serpin_CS"/>
</dbReference>
<evidence type="ECO:0000259" key="2">
    <source>
        <dbReference type="SMART" id="SM00093"/>
    </source>
</evidence>
<evidence type="ECO:0000313" key="3">
    <source>
        <dbReference type="EMBL" id="PZN75243.1"/>
    </source>
</evidence>
<feature type="domain" description="Serpin" evidence="2">
    <location>
        <begin position="36"/>
        <end position="395"/>
    </location>
</feature>
<sequence length="396" mass="43374">MLVAAFTLPGHLLAGPATPAESSNSEVNAMSTEFAVDLYRKLGEGGGNVFLSPWSIDLALTMTWAGARGVTAEEIAQTLRLPSDPDVLAKLGQLTAKLKAEAADGGFQFRSVNALWGATRYPFMPAYMAQMENTLGVHLSELDFAADPRAARQTINAWIADQTHDKIKGLLGPGNITPETRLVLTNAVFFKAAWEHPFEKDRTQNEAFFVSADQKTSMPLMYQQRSFSYAEDSTMQVVDLPYRHHLLAMRIFLPTSRDGLDKLESDLSAQRIKAPGDGMRRQILQVWLPRFKLENKYDLVETLSALGIKRAFNQADFSGISTAAGLSISDVVHQAFVDTNEEGTEAAAATAVAMRGGVMLPEPGSNIFRADHPFIFAIIHQPTGSILFMGRVSRPQ</sequence>
<dbReference type="GO" id="GO:0004867">
    <property type="term" value="F:serine-type endopeptidase inhibitor activity"/>
    <property type="evidence" value="ECO:0007669"/>
    <property type="project" value="InterPro"/>
</dbReference>
<dbReference type="InterPro" id="IPR042178">
    <property type="entry name" value="Serpin_sf_1"/>
</dbReference>
<organism evidence="3 4">
    <name type="scientific">Candidatus Methylumidiphilus alinenensis</name>
    <dbReference type="NCBI Taxonomy" id="2202197"/>
    <lineage>
        <taxon>Bacteria</taxon>
        <taxon>Pseudomonadati</taxon>
        <taxon>Pseudomonadota</taxon>
        <taxon>Gammaproteobacteria</taxon>
        <taxon>Methylococcales</taxon>
        <taxon>Candidatus Methylumidiphilus</taxon>
    </lineage>
</organism>